<dbReference type="GO" id="GO:0008236">
    <property type="term" value="F:serine-type peptidase activity"/>
    <property type="evidence" value="ECO:0007669"/>
    <property type="project" value="UniProtKB-KW"/>
</dbReference>
<keyword evidence="10" id="KW-1185">Reference proteome</keyword>
<dbReference type="Proteomes" id="UP000006281">
    <property type="component" value="Chromosome"/>
</dbReference>
<reference evidence="9 10" key="1">
    <citation type="journal article" date="2012" name="BMC Genomics">
        <title>Complete genome sequence of Saccharothrix espanaensis DSM 44229T and comparison to the other completely sequenced Pseudonocardiaceae.</title>
        <authorList>
            <person name="Strobel T."/>
            <person name="Al-Dilaimi A."/>
            <person name="Blom J."/>
            <person name="Gessner A."/>
            <person name="Kalinowski J."/>
            <person name="Luzhetska M."/>
            <person name="Puhler A."/>
            <person name="Szczepanowski R."/>
            <person name="Bechthold A."/>
            <person name="Ruckert C."/>
        </authorList>
    </citation>
    <scope>NUCLEOTIDE SEQUENCE [LARGE SCALE GENOMIC DNA]</scope>
    <source>
        <strain evidence="10">ATCC 51144 / DSM 44229 / JCM 9112 / NBRC 15066 / NRRL 15764</strain>
    </source>
</reference>
<feature type="active site" description="Charge relay system" evidence="6">
    <location>
        <position position="194"/>
    </location>
</feature>
<dbReference type="RefSeq" id="WP_015101657.1">
    <property type="nucleotide sequence ID" value="NC_019673.1"/>
</dbReference>
<dbReference type="EC" id="3.4.16.-" evidence="9"/>
<dbReference type="Gene3D" id="3.50.30.60">
    <property type="entry name" value="LD-carboxypeptidase A C-terminal domain-like"/>
    <property type="match status" value="1"/>
</dbReference>
<dbReference type="InterPro" id="IPR027461">
    <property type="entry name" value="Carboxypeptidase_A_C_sf"/>
</dbReference>
<feature type="domain" description="LD-carboxypeptidase C-terminal" evidence="8">
    <location>
        <begin position="181"/>
        <end position="274"/>
    </location>
</feature>
<evidence type="ECO:0000256" key="4">
    <source>
        <dbReference type="ARBA" id="ARBA00022801"/>
    </source>
</evidence>
<dbReference type="Pfam" id="PF02016">
    <property type="entry name" value="Peptidase_S66"/>
    <property type="match status" value="1"/>
</dbReference>
<feature type="domain" description="LD-carboxypeptidase N-terminal" evidence="7">
    <location>
        <begin position="12"/>
        <end position="130"/>
    </location>
</feature>
<dbReference type="HOGENOM" id="CLU_034346_3_1_11"/>
<evidence type="ECO:0000256" key="1">
    <source>
        <dbReference type="ARBA" id="ARBA00010233"/>
    </source>
</evidence>
<dbReference type="KEGG" id="sesp:BN6_42610"/>
<dbReference type="InterPro" id="IPR040449">
    <property type="entry name" value="Peptidase_S66_N"/>
</dbReference>
<evidence type="ECO:0000313" key="10">
    <source>
        <dbReference type="Proteomes" id="UP000006281"/>
    </source>
</evidence>
<comment type="similarity">
    <text evidence="1">Belongs to the peptidase S66 family.</text>
</comment>
<feature type="active site" description="Charge relay system" evidence="6">
    <location>
        <position position="259"/>
    </location>
</feature>
<sequence length="289" mass="30272">MTPRPLRAGDRVTVVSPAGPVPAGLLHAGVAWLTTWGLDVRVAPHALDVHPDLPHLAGTDADRAADLSDAWHDPDVAAVLCARGGYGSRRIVDRIDWAAAARTPKVFLGSSDITVLHEPLWRAGVPTWFGPMPATAAFVHDPTARDLLRRALFGEPAVLRGTTVVGGRARGIAVGGTVSLLGAPPPDGAIAWLEDVGEEPYRLDRLLTDLLRGGWFDQVAGIVLGSWTGCRPVEAVDAVLWDRLGGLGVPVLGSVRFGHCAGQHTVPLGVPMDLDADAGVVTPVSDSGE</sequence>
<dbReference type="PIRSF" id="PIRSF028757">
    <property type="entry name" value="LD-carboxypeptidase"/>
    <property type="match status" value="1"/>
</dbReference>
<dbReference type="OrthoDB" id="9807329at2"/>
<dbReference type="SUPFAM" id="SSF52317">
    <property type="entry name" value="Class I glutamine amidotransferase-like"/>
    <property type="match status" value="1"/>
</dbReference>
<evidence type="ECO:0000259" key="8">
    <source>
        <dbReference type="Pfam" id="PF17676"/>
    </source>
</evidence>
<dbReference type="GO" id="GO:0006508">
    <property type="term" value="P:proteolysis"/>
    <property type="evidence" value="ECO:0007669"/>
    <property type="project" value="UniProtKB-KW"/>
</dbReference>
<dbReference type="STRING" id="1179773.BN6_42610"/>
<keyword evidence="5" id="KW-0720">Serine protease</keyword>
<dbReference type="PANTHER" id="PTHR30237:SF2">
    <property type="entry name" value="MUREIN TETRAPEPTIDE CARBOXYPEPTIDASE"/>
    <property type="match status" value="1"/>
</dbReference>
<dbReference type="PATRIC" id="fig|1179773.3.peg.4265"/>
<keyword evidence="3" id="KW-0645">Protease</keyword>
<proteinExistence type="inferred from homology"/>
<protein>
    <submittedName>
        <fullName evidence="9">Putative carboxypeptidase</fullName>
        <ecNumber evidence="9">3.4.16.-</ecNumber>
    </submittedName>
</protein>
<dbReference type="Pfam" id="PF17676">
    <property type="entry name" value="Peptidase_S66C"/>
    <property type="match status" value="1"/>
</dbReference>
<keyword evidence="2 9" id="KW-0121">Carboxypeptidase</keyword>
<dbReference type="InterPro" id="IPR003507">
    <property type="entry name" value="S66_fam"/>
</dbReference>
<dbReference type="eggNOG" id="COG1619">
    <property type="taxonomic scope" value="Bacteria"/>
</dbReference>
<dbReference type="EMBL" id="HE804045">
    <property type="protein sequence ID" value="CCH31545.1"/>
    <property type="molecule type" value="Genomic_DNA"/>
</dbReference>
<dbReference type="CDD" id="cd07025">
    <property type="entry name" value="Peptidase_S66"/>
    <property type="match status" value="1"/>
</dbReference>
<dbReference type="PANTHER" id="PTHR30237">
    <property type="entry name" value="MURAMOYLTETRAPEPTIDE CARBOXYPEPTIDASE"/>
    <property type="match status" value="1"/>
</dbReference>
<evidence type="ECO:0000313" key="9">
    <source>
        <dbReference type="EMBL" id="CCH31545.1"/>
    </source>
</evidence>
<dbReference type="BioCyc" id="SESP1179773:BN6_RS20625-MONOMER"/>
<feature type="active site" description="Nucleophile" evidence="6">
    <location>
        <position position="111"/>
    </location>
</feature>
<dbReference type="GO" id="GO:0004180">
    <property type="term" value="F:carboxypeptidase activity"/>
    <property type="evidence" value="ECO:0007669"/>
    <property type="project" value="UniProtKB-KW"/>
</dbReference>
<evidence type="ECO:0000256" key="6">
    <source>
        <dbReference type="PIRSR" id="PIRSR028757-1"/>
    </source>
</evidence>
<dbReference type="InterPro" id="IPR040921">
    <property type="entry name" value="Peptidase_S66C"/>
</dbReference>
<dbReference type="Gene3D" id="3.40.50.10740">
    <property type="entry name" value="Class I glutamine amidotransferase-like"/>
    <property type="match status" value="1"/>
</dbReference>
<gene>
    <name evidence="9" type="ordered locus">BN6_42610</name>
</gene>
<dbReference type="AlphaFoldDB" id="K0JUL5"/>
<evidence type="ECO:0000256" key="5">
    <source>
        <dbReference type="ARBA" id="ARBA00022825"/>
    </source>
</evidence>
<evidence type="ECO:0000256" key="3">
    <source>
        <dbReference type="ARBA" id="ARBA00022670"/>
    </source>
</evidence>
<evidence type="ECO:0000256" key="2">
    <source>
        <dbReference type="ARBA" id="ARBA00022645"/>
    </source>
</evidence>
<name>K0JUL5_SACES</name>
<evidence type="ECO:0000259" key="7">
    <source>
        <dbReference type="Pfam" id="PF02016"/>
    </source>
</evidence>
<accession>K0JUL5</accession>
<dbReference type="InterPro" id="IPR027478">
    <property type="entry name" value="LdcA_N"/>
</dbReference>
<keyword evidence="4 9" id="KW-0378">Hydrolase</keyword>
<dbReference type="SUPFAM" id="SSF141986">
    <property type="entry name" value="LD-carboxypeptidase A C-terminal domain-like"/>
    <property type="match status" value="1"/>
</dbReference>
<organism evidence="9 10">
    <name type="scientific">Saccharothrix espanaensis (strain ATCC 51144 / DSM 44229 / JCM 9112 / NBRC 15066 / NRRL 15764)</name>
    <dbReference type="NCBI Taxonomy" id="1179773"/>
    <lineage>
        <taxon>Bacteria</taxon>
        <taxon>Bacillati</taxon>
        <taxon>Actinomycetota</taxon>
        <taxon>Actinomycetes</taxon>
        <taxon>Pseudonocardiales</taxon>
        <taxon>Pseudonocardiaceae</taxon>
        <taxon>Saccharothrix</taxon>
    </lineage>
</organism>
<dbReference type="InterPro" id="IPR029062">
    <property type="entry name" value="Class_I_gatase-like"/>
</dbReference>